<feature type="region of interest" description="Disordered" evidence="7">
    <location>
        <begin position="917"/>
        <end position="1013"/>
    </location>
</feature>
<feature type="compositionally biased region" description="Gly residues" evidence="7">
    <location>
        <begin position="796"/>
        <end position="807"/>
    </location>
</feature>
<feature type="transmembrane region" description="Helical" evidence="8">
    <location>
        <begin position="1703"/>
        <end position="1721"/>
    </location>
</feature>
<protein>
    <recommendedName>
        <fullName evidence="9">PAS domain-containing protein</fullName>
    </recommendedName>
</protein>
<feature type="compositionally biased region" description="Basic residues" evidence="7">
    <location>
        <begin position="1459"/>
        <end position="1472"/>
    </location>
</feature>
<feature type="compositionally biased region" description="Low complexity" evidence="7">
    <location>
        <begin position="707"/>
        <end position="720"/>
    </location>
</feature>
<feature type="transmembrane region" description="Helical" evidence="8">
    <location>
        <begin position="1258"/>
        <end position="1280"/>
    </location>
</feature>
<name>A0A835WI22_9CHLO</name>
<feature type="compositionally biased region" description="Gly residues" evidence="7">
    <location>
        <begin position="922"/>
        <end position="941"/>
    </location>
</feature>
<evidence type="ECO:0000256" key="7">
    <source>
        <dbReference type="SAM" id="MobiDB-lite"/>
    </source>
</evidence>
<keyword evidence="8" id="KW-0472">Membrane</keyword>
<evidence type="ECO:0000256" key="2">
    <source>
        <dbReference type="ARBA" id="ARBA00022606"/>
    </source>
</evidence>
<keyword evidence="11" id="KW-1185">Reference proteome</keyword>
<keyword evidence="3" id="KW-0808">Transferase</keyword>
<comment type="caution">
    <text evidence="10">The sequence shown here is derived from an EMBL/GenBank/DDBJ whole genome shotgun (WGS) entry which is preliminary data.</text>
</comment>
<feature type="compositionally biased region" description="Low complexity" evidence="7">
    <location>
        <begin position="860"/>
        <end position="875"/>
    </location>
</feature>
<evidence type="ECO:0000256" key="1">
    <source>
        <dbReference type="ARBA" id="ARBA00022543"/>
    </source>
</evidence>
<feature type="domain" description="PAS" evidence="9">
    <location>
        <begin position="104"/>
        <end position="156"/>
    </location>
</feature>
<evidence type="ECO:0000256" key="5">
    <source>
        <dbReference type="ARBA" id="ARBA00022777"/>
    </source>
</evidence>
<keyword evidence="2" id="KW-0716">Sensory transduction</keyword>
<feature type="compositionally biased region" description="Basic and acidic residues" evidence="7">
    <location>
        <begin position="986"/>
        <end position="995"/>
    </location>
</feature>
<dbReference type="EMBL" id="JAEHOD010000021">
    <property type="protein sequence ID" value="KAG2447634.1"/>
    <property type="molecule type" value="Genomic_DNA"/>
</dbReference>
<dbReference type="PANTHER" id="PTHR31600">
    <property type="entry name" value="TINY MACROCYSTS PROTEIN B-RELATED"/>
    <property type="match status" value="1"/>
</dbReference>
<keyword evidence="4" id="KW-0547">Nucleotide-binding</keyword>
<reference evidence="10" key="1">
    <citation type="journal article" date="2020" name="bioRxiv">
        <title>Comparative genomics of Chlamydomonas.</title>
        <authorList>
            <person name="Craig R.J."/>
            <person name="Hasan A.R."/>
            <person name="Ness R.W."/>
            <person name="Keightley P.D."/>
        </authorList>
    </citation>
    <scope>NUCLEOTIDE SEQUENCE</scope>
    <source>
        <strain evidence="10">CCAP 11/173</strain>
    </source>
</reference>
<evidence type="ECO:0000313" key="10">
    <source>
        <dbReference type="EMBL" id="KAG2447634.1"/>
    </source>
</evidence>
<feature type="compositionally biased region" description="Basic residues" evidence="7">
    <location>
        <begin position="693"/>
        <end position="706"/>
    </location>
</feature>
<dbReference type="GO" id="GO:0009881">
    <property type="term" value="F:photoreceptor activity"/>
    <property type="evidence" value="ECO:0007669"/>
    <property type="project" value="UniProtKB-KW"/>
</dbReference>
<dbReference type="CDD" id="cd00130">
    <property type="entry name" value="PAS"/>
    <property type="match status" value="2"/>
</dbReference>
<keyword evidence="8" id="KW-0812">Transmembrane</keyword>
<dbReference type="SUPFAM" id="SSF55785">
    <property type="entry name" value="PYP-like sensor domain (PAS domain)"/>
    <property type="match status" value="1"/>
</dbReference>
<evidence type="ECO:0000256" key="8">
    <source>
        <dbReference type="SAM" id="Phobius"/>
    </source>
</evidence>
<keyword evidence="5" id="KW-0418">Kinase</keyword>
<dbReference type="GO" id="GO:0005524">
    <property type="term" value="F:ATP binding"/>
    <property type="evidence" value="ECO:0007669"/>
    <property type="project" value="UniProtKB-KW"/>
</dbReference>
<feature type="region of interest" description="Disordered" evidence="7">
    <location>
        <begin position="1312"/>
        <end position="1381"/>
    </location>
</feature>
<dbReference type="InterPro" id="IPR035965">
    <property type="entry name" value="PAS-like_dom_sf"/>
</dbReference>
<evidence type="ECO:0000256" key="3">
    <source>
        <dbReference type="ARBA" id="ARBA00022679"/>
    </source>
</evidence>
<evidence type="ECO:0000256" key="6">
    <source>
        <dbReference type="ARBA" id="ARBA00022840"/>
    </source>
</evidence>
<dbReference type="PANTHER" id="PTHR31600:SF2">
    <property type="entry name" value="GAMETE ENRICHED GENE 10 PROTEIN-RELATED"/>
    <property type="match status" value="1"/>
</dbReference>
<feature type="compositionally biased region" description="Low complexity" evidence="7">
    <location>
        <begin position="1346"/>
        <end position="1357"/>
    </location>
</feature>
<dbReference type="PROSITE" id="PS50112">
    <property type="entry name" value="PAS"/>
    <property type="match status" value="1"/>
</dbReference>
<feature type="compositionally biased region" description="Acidic residues" evidence="7">
    <location>
        <begin position="1316"/>
        <end position="1325"/>
    </location>
</feature>
<dbReference type="FunFam" id="3.30.450.20:FF:000060">
    <property type="entry name" value="Sensor protein FixL"/>
    <property type="match status" value="1"/>
</dbReference>
<gene>
    <name evidence="10" type="ORF">HYH02_007552</name>
</gene>
<keyword evidence="1" id="KW-0600">Photoreceptor protein</keyword>
<evidence type="ECO:0000313" key="11">
    <source>
        <dbReference type="Proteomes" id="UP000613740"/>
    </source>
</evidence>
<feature type="compositionally biased region" description="Gly residues" evidence="7">
    <location>
        <begin position="950"/>
        <end position="960"/>
    </location>
</feature>
<feature type="region of interest" description="Disordered" evidence="7">
    <location>
        <begin position="848"/>
        <end position="896"/>
    </location>
</feature>
<organism evidence="10 11">
    <name type="scientific">Chlamydomonas schloesseri</name>
    <dbReference type="NCBI Taxonomy" id="2026947"/>
    <lineage>
        <taxon>Eukaryota</taxon>
        <taxon>Viridiplantae</taxon>
        <taxon>Chlorophyta</taxon>
        <taxon>core chlorophytes</taxon>
        <taxon>Chlorophyceae</taxon>
        <taxon>CS clade</taxon>
        <taxon>Chlamydomonadales</taxon>
        <taxon>Chlamydomonadaceae</taxon>
        <taxon>Chlamydomonas</taxon>
    </lineage>
</organism>
<keyword evidence="1" id="KW-0675">Receptor</keyword>
<feature type="compositionally biased region" description="Low complexity" evidence="7">
    <location>
        <begin position="996"/>
        <end position="1009"/>
    </location>
</feature>
<feature type="transmembrane region" description="Helical" evidence="8">
    <location>
        <begin position="1496"/>
        <end position="1514"/>
    </location>
</feature>
<keyword evidence="1" id="KW-0157">Chromophore</keyword>
<sequence>MLPIHQAATTMFGYAKNELEGNNVALLMPQPFSQRHAGYVQRYTSGGEPHILDTVREVVALHKERYVFPVALCVTKLSGTGTDSIFLGVLRPVPPDVRCLRAWLSPNGVFLCGDQGFGSLCGLGEGELVGRTLASLVAPDSVAAAEELLERGREAGVEALVGGAVAGELRLSHRYLDPVPVAVTLSFAGTDQQRILVLNCRRTDGLTGTILVVDSRMRLRFASTGVSALLGYPARKLAAMRLDQLLPPPYSTLHAKWIKDPPSKPAPTSCRAGVVVHLLNDASNRVPVRVRVHSHTDTSGATQHIAEIEKAPADEEMEEKRLVLTVDFKGVIRSVSRPESALFGFPAAALLDTNLCDSIDIFQEWRERNGLSQLQMLMLALLDKEQEMPGSSWRVRIHEPAEEAQEANRLPAIGGGGPSLTQSASRVRAAQQTAKSACMQVEVDDEAEAAGYQSTSGAAGGAAGGPQQQQHGNGGGGGASSGPRLRVVLWRRDLLSGAVVELDEGLVIRKASYAAGLIVGQPASAMHKKHLSRYLDITSDPKLTWEGLIASQGRGHHHHIHAAADNKKSALKSGTAGAGAVDRGVVSPVMAFVGPHPDSGTMRLLIQGVQTLGPGGKAKITVTIHPDTTFTGARANLMKVLKLDGASKAASSIGGGDDAASEAATSRHRGRRGHHHHGGSGDEDDDEDVAAREHRRRLKGAGKSRKAAMVSEGAAAQAAAEPSKTGQQEHPHPPAVVEGATAEAKVSGSGTHTNSGAVDDADGETERQHHHHRDSSDGDGGGGSSSRRDSFAGGNHVEGGAEGGGSDAGDNALSDNAAAAAAAGIHRRASSKSDFVAQWVRTLTHGASGALAGGGGGSRPGSSAGGAAAAGAAAGDRPSSHAAGLHGGPHGVHSKLLSGGLEAVPEDAVAEMLAATANKPQGGRGGSGGGLGRGLSGGSGMEGAAAAAADGGGKKGGGRMGAKESGLSAEDEGGGAAEGKGGEGGGGDKWEKGSESGDSSADGSQATSGLHSMGDASSVSEFMIDARRGKLLKALNKLVLGASLTAPLERLRYHSYAVLLVMLLVHVVCFVLVKSALVSQHEHVYMVHRQALAMDRAQLLSSRVMMGAFCERPNITAKVSACVNTMNYTVGKIIDNIGMMETFHQEIYLGITSLHRLEGPAYQTWTLPNITYKIFMDTKPQHVQAAQAGVWQLGNRFIATAREAVYWLPRLKSNYRFHRTSEFLVYNGLWPLFTGYYQSLGELMQAAYTSIESMQTELIVLMIMEAIIIQTLCSIYQFFLVRAVERARMLGVLAMVGLPAPVLRQMVNKQVKVGDDSDDESDDDDNRSNNGDDQQEYPQQQPTDTGGKPAAAGTIKAAGGGGDGGKWSKAHGGDGSSDDEPAAAVVPAAVAGAGGGKGAVQARFSSDLPAPLLPSNDKLLLQLEGVTAAGAKGGETKGATGGSAGLQHKASSASAAVTRARRPHHTHKPKRHSGIVISGRTVVPSVANIMRFMVPFLLWNIAVIVIYALSVVMLKDMQGPLASLNMASHVIFRYTRIRSAAFGIVANDDSPTKAFWRDMLKEELPLFESEYDTLMYGGLALSQVNTSHPIVSPASTFASSMFSNSFFRTKKCFRWDPKNCLATTSPYYTVSRNGLDGMVRRVITEMTLLSLDDDRDAVYNKSRYDYIHMVGGRDCLEGLQDAAQLFVGHSIAAYNEVQKLHTILLAVTIVAAALYLVLLLWPHCARVQSDAARQAALLSHVPPETDVKSHVRSVFRKFSASRQHNNRRREEGGGGRPAAGAVALPTSYFTPANTKVVPVATASA</sequence>
<evidence type="ECO:0000259" key="9">
    <source>
        <dbReference type="PROSITE" id="PS50112"/>
    </source>
</evidence>
<feature type="region of interest" description="Disordered" evidence="7">
    <location>
        <begin position="449"/>
        <end position="481"/>
    </location>
</feature>
<feature type="compositionally biased region" description="Gly residues" evidence="7">
    <location>
        <begin position="974"/>
        <end position="985"/>
    </location>
</feature>
<dbReference type="GO" id="GO:0016301">
    <property type="term" value="F:kinase activity"/>
    <property type="evidence" value="ECO:0007669"/>
    <property type="project" value="UniProtKB-KW"/>
</dbReference>
<feature type="compositionally biased region" description="Basic residues" evidence="7">
    <location>
        <begin position="666"/>
        <end position="678"/>
    </location>
</feature>
<feature type="region of interest" description="Disordered" evidence="7">
    <location>
        <begin position="648"/>
        <end position="812"/>
    </location>
</feature>
<proteinExistence type="predicted"/>
<evidence type="ECO:0000256" key="4">
    <source>
        <dbReference type="ARBA" id="ARBA00022741"/>
    </source>
</evidence>
<dbReference type="InterPro" id="IPR000014">
    <property type="entry name" value="PAS"/>
</dbReference>
<dbReference type="InterPro" id="IPR052994">
    <property type="entry name" value="Tiny_macrocysts_regulators"/>
</dbReference>
<accession>A0A835WI22</accession>
<dbReference type="Gene3D" id="3.30.450.20">
    <property type="entry name" value="PAS domain"/>
    <property type="match status" value="1"/>
</dbReference>
<feature type="region of interest" description="Disordered" evidence="7">
    <location>
        <begin position="1432"/>
        <end position="1472"/>
    </location>
</feature>
<keyword evidence="8" id="KW-1133">Transmembrane helix</keyword>
<feature type="transmembrane region" description="Helical" evidence="8">
    <location>
        <begin position="1053"/>
        <end position="1073"/>
    </location>
</feature>
<dbReference type="Proteomes" id="UP000613740">
    <property type="component" value="Unassembled WGS sequence"/>
</dbReference>
<dbReference type="NCBIfam" id="TIGR00229">
    <property type="entry name" value="sensory_box"/>
    <property type="match status" value="1"/>
</dbReference>
<dbReference type="OrthoDB" id="542352at2759"/>
<keyword evidence="6" id="KW-0067">ATP-binding</keyword>